<dbReference type="STRING" id="526218.Sterm_1429"/>
<name>D1AHQ7_SEBTE</name>
<protein>
    <submittedName>
        <fullName evidence="1">Uncharacterized protein</fullName>
    </submittedName>
</protein>
<dbReference type="EMBL" id="CP001739">
    <property type="protein sequence ID" value="ACZ08291.1"/>
    <property type="molecule type" value="Genomic_DNA"/>
</dbReference>
<sequence length="68" mass="7767">MLLIFPEQLNKPENLERVYEIINSKNLVDCALVGENEKKIDEIIQELQELGETKIINMINSGELILIG</sequence>
<reference evidence="2" key="1">
    <citation type="submission" date="2009-09" db="EMBL/GenBank/DDBJ databases">
        <title>The complete chromosome of Sebaldella termitidis ATCC 33386.</title>
        <authorList>
            <consortium name="US DOE Joint Genome Institute (JGI-PGF)"/>
            <person name="Lucas S."/>
            <person name="Copeland A."/>
            <person name="Lapidus A."/>
            <person name="Glavina del Rio T."/>
            <person name="Dalin E."/>
            <person name="Tice H."/>
            <person name="Bruce D."/>
            <person name="Goodwin L."/>
            <person name="Pitluck S."/>
            <person name="Kyrpides N."/>
            <person name="Mavromatis K."/>
            <person name="Ivanova N."/>
            <person name="Mikhailova N."/>
            <person name="Sims D."/>
            <person name="Meincke L."/>
            <person name="Brettin T."/>
            <person name="Detter J.C."/>
            <person name="Han C."/>
            <person name="Larimer F."/>
            <person name="Land M."/>
            <person name="Hauser L."/>
            <person name="Markowitz V."/>
            <person name="Cheng J.F."/>
            <person name="Hugenholtz P."/>
            <person name="Woyke T."/>
            <person name="Wu D."/>
            <person name="Eisen J.A."/>
        </authorList>
    </citation>
    <scope>NUCLEOTIDE SEQUENCE [LARGE SCALE GENOMIC DNA]</scope>
    <source>
        <strain evidence="2">ATCC 33386 / NCTC 11300</strain>
    </source>
</reference>
<evidence type="ECO:0000313" key="2">
    <source>
        <dbReference type="Proteomes" id="UP000000845"/>
    </source>
</evidence>
<dbReference type="RefSeq" id="WP_012860887.1">
    <property type="nucleotide sequence ID" value="NC_013517.1"/>
</dbReference>
<organism evidence="1 2">
    <name type="scientific">Sebaldella termitidis (strain ATCC 33386 / NCTC 11300)</name>
    <dbReference type="NCBI Taxonomy" id="526218"/>
    <lineage>
        <taxon>Bacteria</taxon>
        <taxon>Fusobacteriati</taxon>
        <taxon>Fusobacteriota</taxon>
        <taxon>Fusobacteriia</taxon>
        <taxon>Fusobacteriales</taxon>
        <taxon>Leptotrichiaceae</taxon>
        <taxon>Sebaldella</taxon>
    </lineage>
</organism>
<dbReference type="KEGG" id="str:Sterm_1429"/>
<dbReference type="HOGENOM" id="CLU_2791589_0_0_0"/>
<gene>
    <name evidence="1" type="ordered locus">Sterm_1429</name>
</gene>
<reference evidence="1 2" key="2">
    <citation type="journal article" date="2010" name="Stand. Genomic Sci.">
        <title>Complete genome sequence of Sebaldella termitidis type strain (NCTC 11300).</title>
        <authorList>
            <person name="Harmon-Smith M."/>
            <person name="Celia L."/>
            <person name="Chertkov O."/>
            <person name="Lapidus A."/>
            <person name="Copeland A."/>
            <person name="Glavina Del Rio T."/>
            <person name="Nolan M."/>
            <person name="Lucas S."/>
            <person name="Tice H."/>
            <person name="Cheng J.F."/>
            <person name="Han C."/>
            <person name="Detter J.C."/>
            <person name="Bruce D."/>
            <person name="Goodwin L."/>
            <person name="Pitluck S."/>
            <person name="Pati A."/>
            <person name="Liolios K."/>
            <person name="Ivanova N."/>
            <person name="Mavromatis K."/>
            <person name="Mikhailova N."/>
            <person name="Chen A."/>
            <person name="Palaniappan K."/>
            <person name="Land M."/>
            <person name="Hauser L."/>
            <person name="Chang Y.J."/>
            <person name="Jeffries C.D."/>
            <person name="Brettin T."/>
            <person name="Goker M."/>
            <person name="Beck B."/>
            <person name="Bristow J."/>
            <person name="Eisen J.A."/>
            <person name="Markowitz V."/>
            <person name="Hugenholtz P."/>
            <person name="Kyrpides N.C."/>
            <person name="Klenk H.P."/>
            <person name="Chen F."/>
        </authorList>
    </citation>
    <scope>NUCLEOTIDE SEQUENCE [LARGE SCALE GENOMIC DNA]</scope>
    <source>
        <strain evidence="2">ATCC 33386 / NCTC 11300</strain>
    </source>
</reference>
<dbReference type="Proteomes" id="UP000000845">
    <property type="component" value="Chromosome"/>
</dbReference>
<dbReference type="AlphaFoldDB" id="D1AHQ7"/>
<evidence type="ECO:0000313" key="1">
    <source>
        <dbReference type="EMBL" id="ACZ08291.1"/>
    </source>
</evidence>
<accession>D1AHQ7</accession>
<proteinExistence type="predicted"/>
<keyword evidence="2" id="KW-1185">Reference proteome</keyword>